<dbReference type="PROSITE" id="PS50093">
    <property type="entry name" value="PKD"/>
    <property type="match status" value="7"/>
</dbReference>
<evidence type="ECO:0000259" key="7">
    <source>
        <dbReference type="PROSITE" id="PS50093"/>
    </source>
</evidence>
<dbReference type="Gene3D" id="2.60.40.10">
    <property type="entry name" value="Immunoglobulins"/>
    <property type="match status" value="11"/>
</dbReference>
<evidence type="ECO:0000313" key="8">
    <source>
        <dbReference type="EMBL" id="MBS2099398.1"/>
    </source>
</evidence>
<dbReference type="InterPro" id="IPR026341">
    <property type="entry name" value="T9SS_type_B"/>
</dbReference>
<evidence type="ECO:0000313" key="9">
    <source>
        <dbReference type="Proteomes" id="UP000708576"/>
    </source>
</evidence>
<keyword evidence="3" id="KW-0677">Repeat</keyword>
<reference evidence="8 9" key="1">
    <citation type="journal article" date="2015" name="Int. J. Syst. Evol. Microbiol.">
        <title>Carboxylicivirga linearis sp. nov., isolated from a sea cucumber culture pond.</title>
        <authorList>
            <person name="Wang F.Q."/>
            <person name="Zhou Y.X."/>
            <person name="Lin X.Z."/>
            <person name="Chen G.J."/>
            <person name="Du Z.J."/>
        </authorList>
    </citation>
    <scope>NUCLEOTIDE SEQUENCE [LARGE SCALE GENOMIC DNA]</scope>
    <source>
        <strain evidence="8 9">FB218</strain>
    </source>
</reference>
<evidence type="ECO:0000256" key="5">
    <source>
        <dbReference type="ARBA" id="ARBA00023136"/>
    </source>
</evidence>
<keyword evidence="2" id="KW-0812">Transmembrane</keyword>
<evidence type="ECO:0000256" key="1">
    <source>
        <dbReference type="ARBA" id="ARBA00004141"/>
    </source>
</evidence>
<dbReference type="RefSeq" id="WP_212216639.1">
    <property type="nucleotide sequence ID" value="NZ_JAGUCO010000010.1"/>
</dbReference>
<comment type="subcellular location">
    <subcellularLocation>
        <location evidence="1">Membrane</location>
        <topology evidence="1">Multi-pass membrane protein</topology>
    </subcellularLocation>
</comment>
<feature type="signal peptide" evidence="6">
    <location>
        <begin position="1"/>
        <end position="19"/>
    </location>
</feature>
<feature type="domain" description="PKD" evidence="7">
    <location>
        <begin position="47"/>
        <end position="84"/>
    </location>
</feature>
<dbReference type="InterPro" id="IPR013783">
    <property type="entry name" value="Ig-like_fold"/>
</dbReference>
<dbReference type="CDD" id="cd00146">
    <property type="entry name" value="PKD"/>
    <property type="match status" value="6"/>
</dbReference>
<dbReference type="InterPro" id="IPR035986">
    <property type="entry name" value="PKD_dom_sf"/>
</dbReference>
<keyword evidence="9" id="KW-1185">Reference proteome</keyword>
<keyword evidence="5" id="KW-0472">Membrane</keyword>
<accession>A0ABS5JX21</accession>
<protein>
    <submittedName>
        <fullName evidence="8">PKD domain-containing protein</fullName>
    </submittedName>
</protein>
<dbReference type="InterPro" id="IPR022409">
    <property type="entry name" value="PKD/Chitinase_dom"/>
</dbReference>
<gene>
    <name evidence="8" type="ORF">KEM10_13975</name>
</gene>
<dbReference type="NCBIfam" id="TIGR04131">
    <property type="entry name" value="Bac_Flav_CTERM"/>
    <property type="match status" value="1"/>
</dbReference>
<dbReference type="PANTHER" id="PTHR46730">
    <property type="entry name" value="POLYCYSTIN-1"/>
    <property type="match status" value="1"/>
</dbReference>
<feature type="domain" description="PKD" evidence="7">
    <location>
        <begin position="223"/>
        <end position="257"/>
    </location>
</feature>
<feature type="domain" description="PKD" evidence="7">
    <location>
        <begin position="970"/>
        <end position="1031"/>
    </location>
</feature>
<organism evidence="8 9">
    <name type="scientific">Carboxylicivirga linearis</name>
    <dbReference type="NCBI Taxonomy" id="1628157"/>
    <lineage>
        <taxon>Bacteria</taxon>
        <taxon>Pseudomonadati</taxon>
        <taxon>Bacteroidota</taxon>
        <taxon>Bacteroidia</taxon>
        <taxon>Marinilabiliales</taxon>
        <taxon>Marinilabiliaceae</taxon>
        <taxon>Carboxylicivirga</taxon>
    </lineage>
</organism>
<proteinExistence type="predicted"/>
<feature type="domain" description="PKD" evidence="7">
    <location>
        <begin position="289"/>
        <end position="333"/>
    </location>
</feature>
<feature type="domain" description="PKD" evidence="7">
    <location>
        <begin position="782"/>
        <end position="850"/>
    </location>
</feature>
<dbReference type="Pfam" id="PF13585">
    <property type="entry name" value="CHU_C"/>
    <property type="match status" value="1"/>
</dbReference>
<dbReference type="SMART" id="SM00089">
    <property type="entry name" value="PKD"/>
    <property type="match status" value="11"/>
</dbReference>
<evidence type="ECO:0000256" key="4">
    <source>
        <dbReference type="ARBA" id="ARBA00022989"/>
    </source>
</evidence>
<evidence type="ECO:0000256" key="6">
    <source>
        <dbReference type="SAM" id="SignalP"/>
    </source>
</evidence>
<comment type="caution">
    <text evidence="8">The sequence shown here is derived from an EMBL/GenBank/DDBJ whole genome shotgun (WGS) entry which is preliminary data.</text>
</comment>
<keyword evidence="6" id="KW-0732">Signal</keyword>
<feature type="domain" description="PKD" evidence="7">
    <location>
        <begin position="640"/>
        <end position="690"/>
    </location>
</feature>
<dbReference type="Pfam" id="PF18911">
    <property type="entry name" value="PKD_4"/>
    <property type="match status" value="6"/>
</dbReference>
<feature type="chain" id="PRO_5046937309" evidence="6">
    <location>
        <begin position="20"/>
        <end position="1443"/>
    </location>
</feature>
<dbReference type="PANTHER" id="PTHR46730:SF4">
    <property type="entry name" value="POLYCYSTIC KIDNEY DISEASE PROTEIN 1-LIKE 1"/>
    <property type="match status" value="1"/>
</dbReference>
<dbReference type="SUPFAM" id="SSF49299">
    <property type="entry name" value="PKD domain"/>
    <property type="match status" value="11"/>
</dbReference>
<name>A0ABS5JX21_9BACT</name>
<sequence>MKKILITFLLIISSILAYSQYTIDFHSNIQNGCTPVIVAFINTSDYPNDASYLWDFGNGKTSVEKNPQTSYSAPGTFSVKLTVTYNETDNYIIKENYITVYEEPSIDFSYSNNFQGCVPFDVQFEPLSPSIESITNYNWSFGDGFISERQSPEHAYDIQGQFSVTLIVEDNNGCIGSITKEDLIEAYQPKPKFGVDKSYSCNGKLDVTFNNLSESILDYSSFWEFGDNVTSTVSSPNHTYTSKGLYNVSLIIVDSLGCSDSILFDNLIKVDKVIASFNSSKDTVCLNESFSLTNTSSNADSYQWSFGDGTASTDFELNKKFNQYGDIPITLSAQLGDCISDTTKVITVEYVLANFSPLDTFLCQPDQYIEYQDQSINAIEWEWKFGTEETSSSQNPSILIPDSDILKEKFKINYSDTLIVTSKHGCKNKKVATNNVTVQIPDIVLPEEGLSGCAPLTIELSAETNYNTPKDEIKSYSWYVNNNIVSSNSNYEHIQNTIGRQEILFSVDTQLGCIHSKSITVSAGEKLTPSFTIEPNSSICASEYATLHGSVEEQDKKYSVFWDLGDNSEILPADIIYHTFEDTGFMDISFVVNNLGCESSITKSNAIYVKGPYVNMNIIKDCENPYSFLFEGEIKGAENYYWDFGDGSELEYNISDPSHNYSTSGDYILKIKAENNENTCSFQTQRTVRARNLQANFKSITDKYCPNTPIVFDPSATIDNYTFKHNDITAKYLYLIEGKELMTDTTVTYQFKNKGIYDIGLVVQDVNQCWDTLTNKIQIFKPEVQFESNYKLGCMPVIFSFTDKTISETSLTSWLWDFGDGSSSNLTSPDHEYNSFGNYNVSLTVVDDEGCSSFLEKEEDIQAIFPDASFIADDSTSCLMQEITLMDNSNSDITSYKWYINEEFYSDLAKPFFVTTDTGFYNISLDIIDSHGCTAHKTKNEYIYVQKPPEVNFESSSTFSECYPFLVKFYDTSVTDYPGSWFWKFDDGSNKSILQNPSFIYSKPGNYDVTLISSTSYGCSDTLTVNDYIEVKGPYATPVIQDTICANSSVYISAIDTVDIYEIAWDLGDGNLIYQNEFNYTYSSSGYKYPSIILKSDSIGTCNVIIRDTTYAIDFKSLPSLNLVPNSGCIPLNINLQSNSTNIDSFKWILNDKAESFSQYYSFEQTEPGINTYQLIVNNNLYSCIDSSNVFSYEAFAPPVIQTSRDTLICKGDQIIISASGGVNYTWLPNTYLDNNKLDEPIAQPDSTTTYKVLVEDINQCTAIDSVLIKVQQIPEISLSDTTIIIGESVDIQIPNTGLNSIRWENMPGLACLDCFYNTLKPLESTSYIVWITDTNNCFSVDYNLPITVLKKYSVDVPTAFTPNGDGINDELYIKGWGLKQLIEFKVFNRFGEMIYQSNKLDKGWDGTYKGKPLANETYLYTIKVLTYNNEILSKSGEIKIIR</sequence>
<evidence type="ECO:0000256" key="3">
    <source>
        <dbReference type="ARBA" id="ARBA00022737"/>
    </source>
</evidence>
<keyword evidence="4" id="KW-1133">Transmembrane helix</keyword>
<dbReference type="EMBL" id="JAGUCO010000010">
    <property type="protein sequence ID" value="MBS2099398.1"/>
    <property type="molecule type" value="Genomic_DNA"/>
</dbReference>
<evidence type="ECO:0000256" key="2">
    <source>
        <dbReference type="ARBA" id="ARBA00022692"/>
    </source>
</evidence>
<feature type="domain" description="PKD" evidence="7">
    <location>
        <begin position="137"/>
        <end position="186"/>
    </location>
</feature>
<dbReference type="InterPro" id="IPR000601">
    <property type="entry name" value="PKD_dom"/>
</dbReference>
<dbReference type="Proteomes" id="UP000708576">
    <property type="component" value="Unassembled WGS sequence"/>
</dbReference>